<protein>
    <submittedName>
        <fullName evidence="1">Uncharacterized protein</fullName>
    </submittedName>
</protein>
<dbReference type="AlphaFoldDB" id="A0AAD6TFL7"/>
<dbReference type="Proteomes" id="UP001218188">
    <property type="component" value="Unassembled WGS sequence"/>
</dbReference>
<dbReference type="EMBL" id="JARJCM010000009">
    <property type="protein sequence ID" value="KAJ7043398.1"/>
    <property type="molecule type" value="Genomic_DNA"/>
</dbReference>
<keyword evidence="2" id="KW-1185">Reference proteome</keyword>
<comment type="caution">
    <text evidence="1">The sequence shown here is derived from an EMBL/GenBank/DDBJ whole genome shotgun (WGS) entry which is preliminary data.</text>
</comment>
<reference evidence="1" key="1">
    <citation type="submission" date="2023-03" db="EMBL/GenBank/DDBJ databases">
        <title>Massive genome expansion in bonnet fungi (Mycena s.s.) driven by repeated elements and novel gene families across ecological guilds.</title>
        <authorList>
            <consortium name="Lawrence Berkeley National Laboratory"/>
            <person name="Harder C.B."/>
            <person name="Miyauchi S."/>
            <person name="Viragh M."/>
            <person name="Kuo A."/>
            <person name="Thoen E."/>
            <person name="Andreopoulos B."/>
            <person name="Lu D."/>
            <person name="Skrede I."/>
            <person name="Drula E."/>
            <person name="Henrissat B."/>
            <person name="Morin E."/>
            <person name="Kohler A."/>
            <person name="Barry K."/>
            <person name="LaButti K."/>
            <person name="Morin E."/>
            <person name="Salamov A."/>
            <person name="Lipzen A."/>
            <person name="Mereny Z."/>
            <person name="Hegedus B."/>
            <person name="Baldrian P."/>
            <person name="Stursova M."/>
            <person name="Weitz H."/>
            <person name="Taylor A."/>
            <person name="Grigoriev I.V."/>
            <person name="Nagy L.G."/>
            <person name="Martin F."/>
            <person name="Kauserud H."/>
        </authorList>
    </citation>
    <scope>NUCLEOTIDE SEQUENCE</scope>
    <source>
        <strain evidence="1">CBHHK200</strain>
    </source>
</reference>
<accession>A0AAD6TFL7</accession>
<name>A0AAD6TFL7_9AGAR</name>
<evidence type="ECO:0000313" key="2">
    <source>
        <dbReference type="Proteomes" id="UP001218188"/>
    </source>
</evidence>
<evidence type="ECO:0000313" key="1">
    <source>
        <dbReference type="EMBL" id="KAJ7043398.1"/>
    </source>
</evidence>
<gene>
    <name evidence="1" type="ORF">C8F04DRAFT_943859</name>
</gene>
<feature type="non-terminal residue" evidence="1">
    <location>
        <position position="1"/>
    </location>
</feature>
<sequence>SPHNTMRATLRVLAAHHQPLIRFLGKRSWPSGQATPHAHPAAPPEFQKRFSDVAASPSGKSAGRTGSVVSEFWEAPERFWRPRIRELDESEIDAILSGGASLR</sequence>
<organism evidence="1 2">
    <name type="scientific">Mycena alexandri</name>
    <dbReference type="NCBI Taxonomy" id="1745969"/>
    <lineage>
        <taxon>Eukaryota</taxon>
        <taxon>Fungi</taxon>
        <taxon>Dikarya</taxon>
        <taxon>Basidiomycota</taxon>
        <taxon>Agaricomycotina</taxon>
        <taxon>Agaricomycetes</taxon>
        <taxon>Agaricomycetidae</taxon>
        <taxon>Agaricales</taxon>
        <taxon>Marasmiineae</taxon>
        <taxon>Mycenaceae</taxon>
        <taxon>Mycena</taxon>
    </lineage>
</organism>
<proteinExistence type="predicted"/>